<dbReference type="AlphaFoldDB" id="A0AAN5DB91"/>
<keyword evidence="3" id="KW-1185">Reference proteome</keyword>
<dbReference type="EMBL" id="BTRK01000006">
    <property type="protein sequence ID" value="GMR58779.1"/>
    <property type="molecule type" value="Genomic_DNA"/>
</dbReference>
<feature type="region of interest" description="Disordered" evidence="1">
    <location>
        <begin position="25"/>
        <end position="68"/>
    </location>
</feature>
<evidence type="ECO:0000313" key="3">
    <source>
        <dbReference type="Proteomes" id="UP001328107"/>
    </source>
</evidence>
<organism evidence="2 3">
    <name type="scientific">Pristionchus mayeri</name>
    <dbReference type="NCBI Taxonomy" id="1317129"/>
    <lineage>
        <taxon>Eukaryota</taxon>
        <taxon>Metazoa</taxon>
        <taxon>Ecdysozoa</taxon>
        <taxon>Nematoda</taxon>
        <taxon>Chromadorea</taxon>
        <taxon>Rhabditida</taxon>
        <taxon>Rhabditina</taxon>
        <taxon>Diplogasteromorpha</taxon>
        <taxon>Diplogasteroidea</taxon>
        <taxon>Neodiplogasteridae</taxon>
        <taxon>Pristionchus</taxon>
    </lineage>
</organism>
<feature type="compositionally biased region" description="Polar residues" evidence="1">
    <location>
        <begin position="58"/>
        <end position="68"/>
    </location>
</feature>
<evidence type="ECO:0000256" key="1">
    <source>
        <dbReference type="SAM" id="MobiDB-lite"/>
    </source>
</evidence>
<gene>
    <name evidence="2" type="ORF">PMAYCL1PPCAC_28974</name>
</gene>
<reference evidence="3" key="1">
    <citation type="submission" date="2022-10" db="EMBL/GenBank/DDBJ databases">
        <title>Genome assembly of Pristionchus species.</title>
        <authorList>
            <person name="Yoshida K."/>
            <person name="Sommer R.J."/>
        </authorList>
    </citation>
    <scope>NUCLEOTIDE SEQUENCE [LARGE SCALE GENOMIC DNA]</scope>
    <source>
        <strain evidence="3">RS5460</strain>
    </source>
</reference>
<name>A0AAN5DB91_9BILA</name>
<dbReference type="Proteomes" id="UP001328107">
    <property type="component" value="Unassembled WGS sequence"/>
</dbReference>
<proteinExistence type="predicted"/>
<evidence type="ECO:0000313" key="2">
    <source>
        <dbReference type="EMBL" id="GMR58779.1"/>
    </source>
</evidence>
<comment type="caution">
    <text evidence="2">The sequence shown here is derived from an EMBL/GenBank/DDBJ whole genome shotgun (WGS) entry which is preliminary data.</text>
</comment>
<accession>A0AAN5DB91</accession>
<sequence>MPTPQLACTLTDICKMAPLLSTHRGYKREPLPPHPTVANMPDETSSTGDAEAAKGHSPPNNEVSDNITTTQPGIIQRIFDWIMGIFCRGFSRTERDAADEGGREYSRVQLHSYHGHVKRPRPQECSSIV</sequence>
<protein>
    <submittedName>
        <fullName evidence="2">Uncharacterized protein</fullName>
    </submittedName>
</protein>